<dbReference type="Gene3D" id="3.40.50.300">
    <property type="entry name" value="P-loop containing nucleotide triphosphate hydrolases"/>
    <property type="match status" value="1"/>
</dbReference>
<dbReference type="EMBL" id="BRYA01000091">
    <property type="protein sequence ID" value="GMI38775.1"/>
    <property type="molecule type" value="Genomic_DNA"/>
</dbReference>
<dbReference type="SMART" id="SM00175">
    <property type="entry name" value="RAB"/>
    <property type="match status" value="1"/>
</dbReference>
<dbReference type="InterPro" id="IPR027417">
    <property type="entry name" value="P-loop_NTPase"/>
</dbReference>
<dbReference type="SMART" id="SM00176">
    <property type="entry name" value="RAN"/>
    <property type="match status" value="1"/>
</dbReference>
<evidence type="ECO:0000313" key="3">
    <source>
        <dbReference type="Proteomes" id="UP001165065"/>
    </source>
</evidence>
<gene>
    <name evidence="2" type="ORF">TrCOL_g7998</name>
</gene>
<dbReference type="PROSITE" id="PS51421">
    <property type="entry name" value="RAS"/>
    <property type="match status" value="1"/>
</dbReference>
<reference evidence="3" key="1">
    <citation type="journal article" date="2023" name="Commun. Biol.">
        <title>Genome analysis of Parmales, the sister group of diatoms, reveals the evolutionary specialization of diatoms from phago-mixotrophs to photoautotrophs.</title>
        <authorList>
            <person name="Ban H."/>
            <person name="Sato S."/>
            <person name="Yoshikawa S."/>
            <person name="Yamada K."/>
            <person name="Nakamura Y."/>
            <person name="Ichinomiya M."/>
            <person name="Sato N."/>
            <person name="Blanc-Mathieu R."/>
            <person name="Endo H."/>
            <person name="Kuwata A."/>
            <person name="Ogata H."/>
        </authorList>
    </citation>
    <scope>NUCLEOTIDE SEQUENCE [LARGE SCALE GENOMIC DNA]</scope>
</reference>
<dbReference type="PANTHER" id="PTHR47978">
    <property type="match status" value="1"/>
</dbReference>
<keyword evidence="3" id="KW-1185">Reference proteome</keyword>
<proteinExistence type="predicted"/>
<dbReference type="OrthoDB" id="63533at2759"/>
<sequence>MFSTNSPDSSPSSLRSQLASKTIKDGGIIKVVTLGDRSAGKTALIIRFIENNFRVATPPTIGASFLSKSSLLPPSCSIHVKFQVWDTSGDDRFSSMAPLYFGSADVVLVVYDVTDRNSFNRVDEWVKMINSSDSSSSKQVVIVATKVDLSSDREVTQKEGNEYAFKMGYSHYETSARTGENINEMFDDIANEEVHRKAMVRQNSNLSEATKLTTGSRSTVWGNSDATIKKNASHTGEEDSSIFSCNAGEIVASNCIVM</sequence>
<dbReference type="SMART" id="SM00177">
    <property type="entry name" value="ARF"/>
    <property type="match status" value="1"/>
</dbReference>
<dbReference type="GO" id="GO:0003924">
    <property type="term" value="F:GTPase activity"/>
    <property type="evidence" value="ECO:0007669"/>
    <property type="project" value="InterPro"/>
</dbReference>
<evidence type="ECO:0000256" key="1">
    <source>
        <dbReference type="ARBA" id="ARBA00022741"/>
    </source>
</evidence>
<dbReference type="SMART" id="SM00173">
    <property type="entry name" value="RAS"/>
    <property type="match status" value="1"/>
</dbReference>
<dbReference type="InterPro" id="IPR001806">
    <property type="entry name" value="Small_GTPase"/>
</dbReference>
<dbReference type="AlphaFoldDB" id="A0A9W7L7M8"/>
<dbReference type="PRINTS" id="PR00449">
    <property type="entry name" value="RASTRNSFRMNG"/>
</dbReference>
<organism evidence="2 3">
    <name type="scientific">Triparma columacea</name>
    <dbReference type="NCBI Taxonomy" id="722753"/>
    <lineage>
        <taxon>Eukaryota</taxon>
        <taxon>Sar</taxon>
        <taxon>Stramenopiles</taxon>
        <taxon>Ochrophyta</taxon>
        <taxon>Bolidophyceae</taxon>
        <taxon>Parmales</taxon>
        <taxon>Triparmaceae</taxon>
        <taxon>Triparma</taxon>
    </lineage>
</organism>
<protein>
    <submittedName>
        <fullName evidence="2">Uncharacterized protein</fullName>
    </submittedName>
</protein>
<dbReference type="Proteomes" id="UP001165065">
    <property type="component" value="Unassembled WGS sequence"/>
</dbReference>
<dbReference type="NCBIfam" id="TIGR00231">
    <property type="entry name" value="small_GTP"/>
    <property type="match status" value="1"/>
</dbReference>
<dbReference type="InterPro" id="IPR005225">
    <property type="entry name" value="Small_GTP-bd"/>
</dbReference>
<evidence type="ECO:0000313" key="2">
    <source>
        <dbReference type="EMBL" id="GMI38775.1"/>
    </source>
</evidence>
<comment type="caution">
    <text evidence="2">The sequence shown here is derived from an EMBL/GenBank/DDBJ whole genome shotgun (WGS) entry which is preliminary data.</text>
</comment>
<keyword evidence="1" id="KW-0547">Nucleotide-binding</keyword>
<name>A0A9W7L7M8_9STRA</name>
<dbReference type="GO" id="GO:0005525">
    <property type="term" value="F:GTP binding"/>
    <property type="evidence" value="ECO:0007669"/>
    <property type="project" value="InterPro"/>
</dbReference>
<dbReference type="FunFam" id="3.40.50.300:FF:000808">
    <property type="entry name" value="Small GTP-binding protein, putative"/>
    <property type="match status" value="1"/>
</dbReference>
<dbReference type="SMART" id="SM00174">
    <property type="entry name" value="RHO"/>
    <property type="match status" value="1"/>
</dbReference>
<dbReference type="Pfam" id="PF00071">
    <property type="entry name" value="Ras"/>
    <property type="match status" value="1"/>
</dbReference>
<dbReference type="PROSITE" id="PS51420">
    <property type="entry name" value="RHO"/>
    <property type="match status" value="1"/>
</dbReference>
<dbReference type="CDD" id="cd00154">
    <property type="entry name" value="Rab"/>
    <property type="match status" value="1"/>
</dbReference>
<accession>A0A9W7L7M8</accession>
<dbReference type="PROSITE" id="PS51419">
    <property type="entry name" value="RAB"/>
    <property type="match status" value="1"/>
</dbReference>
<dbReference type="SUPFAM" id="SSF52540">
    <property type="entry name" value="P-loop containing nucleoside triphosphate hydrolases"/>
    <property type="match status" value="1"/>
</dbReference>